<dbReference type="Pfam" id="PF10367">
    <property type="entry name" value="zf-Vps39_C"/>
    <property type="match status" value="1"/>
</dbReference>
<keyword evidence="2" id="KW-0472">Membrane</keyword>
<reference evidence="6" key="1">
    <citation type="submission" date="2022-08" db="EMBL/GenBank/DDBJ databases">
        <title>Novel sulfate-reducing endosymbionts in the free-living metamonad Anaeramoeba.</title>
        <authorList>
            <person name="Jerlstrom-Hultqvist J."/>
            <person name="Cepicka I."/>
            <person name="Gallot-Lavallee L."/>
            <person name="Salas-Leiva D."/>
            <person name="Curtis B.A."/>
            <person name="Zahonova K."/>
            <person name="Pipaliya S."/>
            <person name="Dacks J."/>
            <person name="Roger A.J."/>
        </authorList>
    </citation>
    <scope>NUCLEOTIDE SEQUENCE</scope>
    <source>
        <strain evidence="6">Schooner1</strain>
    </source>
</reference>
<comment type="subcellular location">
    <subcellularLocation>
        <location evidence="1">Endomembrane system</location>
        <topology evidence="1">Peripheral membrane protein</topology>
    </subcellularLocation>
</comment>
<protein>
    <submittedName>
        <fullName evidence="6">Cnh domain containing</fullName>
    </submittedName>
</protein>
<sequence length="763" mass="89536">MIEIFNLPALTSQSIICQKRALIFSYDQKDLLCVGLKSKLIFYKYGQGSFKNIGEMIISFIPKTIEWINATKLIVGSKKEYRLINYEENNSKLIFTIGKNATPIARKINDEETLVVKDKSCHFLDANGVGSREYNLKWKKAPREIIFFSPYIIGILPTQICIGTLYTNQLIQIIPIQNSRKINLERIFHKCLYIVNNEGIWRLESIPLENQINILLKKNSFKEALELCGLREDIDEELKTNNLNSITIKYAQHLFNIKNFEESMKIFSKVEIDPRKILSLYPFLVPKELLTNVETLETEITKFSELEKRESILQLIDYLYRIRNKKKLKNYQNYQEILTTIDTVLVKGYITTNTGLVLPFLRLKNSCDLIETEKLLKKKNLEKELIALYKSRGKHQEALELVEKICKKSNNFYEFVNYLENLNYENLDLIFQYSKPLYDIDPNQCLEIFTFDNQSKENPKGRNLPKKVILQFLKEEIPSLVIPYLEYHIFELKNKEPEFHNDLLLLYQKENKSLLKKLEIETESNKLQQFAKMQGVAYLRIHNFIVESQYYNPGKMLTNFPMDDSLLEERAILLSRVGQHEQALEIYSQKKEDFEKAEEYCILNYKKDGETKDIFLLLLKKYLEKSDSEVMLEQALKILKKHITKINPQKAIKILPKNISLSQMFDYLRAVVKNLTEIKRNLLVTKNLQKSEILNLKVKSVQFRNRSFTIDQNTLCQVCGKRIGQSIFGRFPNGILAHMACIKDNHICPKTKKDFSVYQNDFY</sequence>
<evidence type="ECO:0000313" key="7">
    <source>
        <dbReference type="Proteomes" id="UP001150062"/>
    </source>
</evidence>
<evidence type="ECO:0000259" key="5">
    <source>
        <dbReference type="PROSITE" id="PS50219"/>
    </source>
</evidence>
<feature type="repeat" description="CHCR" evidence="4">
    <location>
        <begin position="456"/>
        <end position="631"/>
    </location>
</feature>
<name>A0ABQ8XLJ3_9EUKA</name>
<dbReference type="InterPro" id="IPR001180">
    <property type="entry name" value="CNH_dom"/>
</dbReference>
<keyword evidence="7" id="KW-1185">Reference proteome</keyword>
<evidence type="ECO:0000256" key="1">
    <source>
        <dbReference type="ARBA" id="ARBA00004184"/>
    </source>
</evidence>
<dbReference type="Pfam" id="PF00780">
    <property type="entry name" value="CNH"/>
    <property type="match status" value="1"/>
</dbReference>
<accession>A0ABQ8XLJ3</accession>
<comment type="caution">
    <text evidence="6">The sequence shown here is derived from an EMBL/GenBank/DDBJ whole genome shotgun (WGS) entry which is preliminary data.</text>
</comment>
<feature type="domain" description="CNH" evidence="5">
    <location>
        <begin position="1"/>
        <end position="189"/>
    </location>
</feature>
<evidence type="ECO:0000313" key="6">
    <source>
        <dbReference type="EMBL" id="KAJ6232970.1"/>
    </source>
</evidence>
<evidence type="ECO:0000256" key="2">
    <source>
        <dbReference type="ARBA" id="ARBA00023136"/>
    </source>
</evidence>
<dbReference type="InterPro" id="IPR019452">
    <property type="entry name" value="VPS39/TGF_beta_rcpt-assoc_1"/>
</dbReference>
<dbReference type="InterPro" id="IPR032914">
    <property type="entry name" value="Vam6/VPS39/TRAP1"/>
</dbReference>
<evidence type="ECO:0000256" key="4">
    <source>
        <dbReference type="PROSITE-ProRule" id="PRU01006"/>
    </source>
</evidence>
<dbReference type="Proteomes" id="UP001150062">
    <property type="component" value="Unassembled WGS sequence"/>
</dbReference>
<proteinExistence type="inferred from homology"/>
<dbReference type="InterPro" id="IPR019453">
    <property type="entry name" value="VPS39/TGFA1_Znf"/>
</dbReference>
<dbReference type="PROSITE" id="PS50219">
    <property type="entry name" value="CNH"/>
    <property type="match status" value="1"/>
</dbReference>
<comment type="similarity">
    <text evidence="3">Belongs to the VAM6/VPS39 family.</text>
</comment>
<dbReference type="Pfam" id="PF10366">
    <property type="entry name" value="Vps39_1"/>
    <property type="match status" value="1"/>
</dbReference>
<dbReference type="EMBL" id="JAOAOG010000286">
    <property type="protein sequence ID" value="KAJ6232970.1"/>
    <property type="molecule type" value="Genomic_DNA"/>
</dbReference>
<dbReference type="InterPro" id="IPR000547">
    <property type="entry name" value="Clathrin_H-chain/VPS_repeat"/>
</dbReference>
<dbReference type="PROSITE" id="PS50236">
    <property type="entry name" value="CHCR"/>
    <property type="match status" value="1"/>
</dbReference>
<gene>
    <name evidence="6" type="ORF">M0813_04252</name>
</gene>
<dbReference type="PANTHER" id="PTHR12894">
    <property type="entry name" value="CNH DOMAIN CONTAINING"/>
    <property type="match status" value="1"/>
</dbReference>
<organism evidence="6 7">
    <name type="scientific">Anaeramoeba flamelloides</name>
    <dbReference type="NCBI Taxonomy" id="1746091"/>
    <lineage>
        <taxon>Eukaryota</taxon>
        <taxon>Metamonada</taxon>
        <taxon>Anaeramoebidae</taxon>
        <taxon>Anaeramoeba</taxon>
    </lineage>
</organism>
<evidence type="ECO:0000256" key="3">
    <source>
        <dbReference type="ARBA" id="ARBA00038201"/>
    </source>
</evidence>
<dbReference type="PANTHER" id="PTHR12894:SF49">
    <property type="entry name" value="VAM6_VPS39-LIKE PROTEIN"/>
    <property type="match status" value="1"/>
</dbReference>